<sequence length="808" mass="86185">MIFSRSLPVGPTLVALAAFARVATVAAANPLDLGTPANETVDLSFAIESGNYVNYIHRTSLGSHTLLLTSPQAAANGTQPRFLYATPADNSGAVSYFTDGINGTDTSPLSITLLNDTLRTALGPNELVGLTGNLSLSKNASLSLSIVGSVRAVRDYVEGGGVMHPIFNFTVTQLDSSVVWFSRRWLNESTVTLANGTAAQKQFGMELRFEALNGTTFEVAPGVNGTNGTLTQPTVRIVAPAGSNATLGFSVATNATQFGLLSADEVFRQTAADESMDAARDQMRFLTQAEKFMAGSWRFLTYFGRDTLFTLKLLTGNRFLSPVAVETVLSAALERINITDGRVAHEETLGDYTTFVNGGNGHPELGNSIFLDYKMQDTHFLLVPQLATYLLDFNGTSSVDGSNATAPTLSGANETTTLPDFNTTATNSSIFALSFLNRTSTLQNATTYMQLLEANINYILNITAPFVQNQTYANLVANEAGIPVGNWRDSNQGLGYGDRAYDVNVAHIPAALYAIADLADAGIVLNATLANSTRSAAQLWEAQAPGFFLVSVNETDASARLNDFINQTQLDQSLLYGKGSLNGTAGDASSPSTTPGQNRTFFALSLKDDGTPVETIHSDLGFALVFQRNISRTTMEAATDLLAPFPAGLATNVGLLCANPAYDANRTDIETFSRMAYHGTVVWQFNAAIFALGLARVKAVCAGEADALLQARMVRAEWCDDEALMQRVDAAETMLWNGVNGAPSERYTEVHSWTWANETGKFEVTPLSAFPGATEADALQLWSFGFLGLTDPTTNSTSASSNATAPVS</sequence>
<protein>
    <recommendedName>
        <fullName evidence="4">Glycogen debranching enzyme</fullName>
    </recommendedName>
</protein>
<dbReference type="AlphaFoldDB" id="A0AAN6GDI9"/>
<name>A0AAN6GDI9_9BASI</name>
<keyword evidence="3" id="KW-1185">Reference proteome</keyword>
<feature type="chain" id="PRO_5042919055" description="Glycogen debranching enzyme" evidence="1">
    <location>
        <begin position="28"/>
        <end position="808"/>
    </location>
</feature>
<reference evidence="2" key="1">
    <citation type="journal article" date="2023" name="PhytoFront">
        <title>Draft Genome Resources of Seven Strains of Tilletia horrida, Causal Agent of Kernel Smut of Rice.</title>
        <authorList>
            <person name="Khanal S."/>
            <person name="Antony Babu S."/>
            <person name="Zhou X.G."/>
        </authorList>
    </citation>
    <scope>NUCLEOTIDE SEQUENCE</scope>
    <source>
        <strain evidence="2">TX3</strain>
    </source>
</reference>
<dbReference type="EMBL" id="JAPDMQ010000094">
    <property type="protein sequence ID" value="KAK0535511.1"/>
    <property type="molecule type" value="Genomic_DNA"/>
</dbReference>
<gene>
    <name evidence="2" type="ORF">OC842_002286</name>
</gene>
<organism evidence="2 3">
    <name type="scientific">Tilletia horrida</name>
    <dbReference type="NCBI Taxonomy" id="155126"/>
    <lineage>
        <taxon>Eukaryota</taxon>
        <taxon>Fungi</taxon>
        <taxon>Dikarya</taxon>
        <taxon>Basidiomycota</taxon>
        <taxon>Ustilaginomycotina</taxon>
        <taxon>Exobasidiomycetes</taxon>
        <taxon>Tilletiales</taxon>
        <taxon>Tilletiaceae</taxon>
        <taxon>Tilletia</taxon>
    </lineage>
</organism>
<dbReference type="Proteomes" id="UP001176521">
    <property type="component" value="Unassembled WGS sequence"/>
</dbReference>
<feature type="signal peptide" evidence="1">
    <location>
        <begin position="1"/>
        <end position="27"/>
    </location>
</feature>
<keyword evidence="1" id="KW-0732">Signal</keyword>
<comment type="caution">
    <text evidence="2">The sequence shown here is derived from an EMBL/GenBank/DDBJ whole genome shotgun (WGS) entry which is preliminary data.</text>
</comment>
<evidence type="ECO:0000256" key="1">
    <source>
        <dbReference type="SAM" id="SignalP"/>
    </source>
</evidence>
<proteinExistence type="predicted"/>
<accession>A0AAN6GDI9</accession>
<evidence type="ECO:0000313" key="3">
    <source>
        <dbReference type="Proteomes" id="UP001176521"/>
    </source>
</evidence>
<evidence type="ECO:0000313" key="2">
    <source>
        <dbReference type="EMBL" id="KAK0535511.1"/>
    </source>
</evidence>
<evidence type="ECO:0008006" key="4">
    <source>
        <dbReference type="Google" id="ProtNLM"/>
    </source>
</evidence>